<keyword evidence="14" id="KW-1185">Reference proteome</keyword>
<feature type="region of interest" description="Disordered" evidence="10">
    <location>
        <begin position="433"/>
        <end position="472"/>
    </location>
</feature>
<comment type="catalytic activity">
    <reaction evidence="8 9">
        <text>ATP + H2O = ADP + phosphate + H(+)</text>
        <dbReference type="Rhea" id="RHEA:13065"/>
        <dbReference type="ChEBI" id="CHEBI:15377"/>
        <dbReference type="ChEBI" id="CHEBI:15378"/>
        <dbReference type="ChEBI" id="CHEBI:30616"/>
        <dbReference type="ChEBI" id="CHEBI:43474"/>
        <dbReference type="ChEBI" id="CHEBI:456216"/>
        <dbReference type="EC" id="3.6.4.12"/>
    </reaction>
</comment>
<evidence type="ECO:0000256" key="10">
    <source>
        <dbReference type="SAM" id="MobiDB-lite"/>
    </source>
</evidence>
<dbReference type="SMART" id="SM00487">
    <property type="entry name" value="DEXDc"/>
    <property type="match status" value="1"/>
</dbReference>
<evidence type="ECO:0000256" key="2">
    <source>
        <dbReference type="ARBA" id="ARBA00009889"/>
    </source>
</evidence>
<dbReference type="InterPro" id="IPR027417">
    <property type="entry name" value="P-loop_NTPase"/>
</dbReference>
<gene>
    <name evidence="13" type="ORF">LODBEIA_P50570</name>
</gene>
<feature type="compositionally biased region" description="Low complexity" evidence="10">
    <location>
        <begin position="852"/>
        <end position="861"/>
    </location>
</feature>
<dbReference type="RefSeq" id="XP_066831995.1">
    <property type="nucleotide sequence ID" value="XM_066975347.1"/>
</dbReference>
<evidence type="ECO:0000313" key="13">
    <source>
        <dbReference type="EMBL" id="CAK9441188.1"/>
    </source>
</evidence>
<evidence type="ECO:0000256" key="6">
    <source>
        <dbReference type="ARBA" id="ARBA00022840"/>
    </source>
</evidence>
<comment type="subcellular location">
    <subcellularLocation>
        <location evidence="1 9">Nucleus</location>
    </subcellularLocation>
</comment>
<dbReference type="InterPro" id="IPR014001">
    <property type="entry name" value="Helicase_ATP-bd"/>
</dbReference>
<feature type="domain" description="Helicase ATP-binding" evidence="11">
    <location>
        <begin position="24"/>
        <end position="191"/>
    </location>
</feature>
<dbReference type="InterPro" id="IPR044749">
    <property type="entry name" value="FANCM_DEXDc"/>
</dbReference>
<evidence type="ECO:0000256" key="4">
    <source>
        <dbReference type="ARBA" id="ARBA00022801"/>
    </source>
</evidence>
<dbReference type="Proteomes" id="UP001497383">
    <property type="component" value="Chromosome 6"/>
</dbReference>
<accession>A0ABP0ZT19</accession>
<dbReference type="SMART" id="SM00490">
    <property type="entry name" value="HELICc"/>
    <property type="match status" value="1"/>
</dbReference>
<comment type="function">
    <text evidence="9">ATP-dependent DNA helicase involved in DNA damage repair by homologous recombination and in genome maintenance. Capable of unwinding D-loops. Plays a role in limiting crossover recombinants during mitotic DNA double-strand break (DSB) repair. Component of a FANCM-MHF complex which promotes gene conversion at blocked replication forks, probably by reversal of the stalled fork.</text>
</comment>
<keyword evidence="5" id="KW-0347">Helicase</keyword>
<keyword evidence="7" id="KW-0539">Nucleus</keyword>
<dbReference type="CDD" id="cd18801">
    <property type="entry name" value="SF2_C_FANCM_Hef"/>
    <property type="match status" value="1"/>
</dbReference>
<dbReference type="Gene3D" id="3.40.50.300">
    <property type="entry name" value="P-loop containing nucleotide triphosphate hydrolases"/>
    <property type="match status" value="2"/>
</dbReference>
<feature type="region of interest" description="Disordered" evidence="10">
    <location>
        <begin position="782"/>
        <end position="823"/>
    </location>
</feature>
<keyword evidence="3" id="KW-0547">Nucleotide-binding</keyword>
<evidence type="ECO:0000256" key="3">
    <source>
        <dbReference type="ARBA" id="ARBA00022741"/>
    </source>
</evidence>
<dbReference type="PROSITE" id="PS51194">
    <property type="entry name" value="HELICASE_CTER"/>
    <property type="match status" value="1"/>
</dbReference>
<feature type="domain" description="Helicase C-terminal" evidence="12">
    <location>
        <begin position="378"/>
        <end position="577"/>
    </location>
</feature>
<dbReference type="InterPro" id="IPR001650">
    <property type="entry name" value="Helicase_C-like"/>
</dbReference>
<feature type="compositionally biased region" description="Acidic residues" evidence="10">
    <location>
        <begin position="907"/>
        <end position="924"/>
    </location>
</feature>
<dbReference type="SUPFAM" id="SSF52540">
    <property type="entry name" value="P-loop containing nucleoside triphosphate hydrolases"/>
    <property type="match status" value="1"/>
</dbReference>
<sequence length="935" mass="105891">MHFGELKTYIYPTNFEVRDYQYNIVRSAFYHNLLVALPTGLGKTFIASTVMLNFMRWFPESKIVFMAPTKPLVAQQIKACCSITGIPTSKVAILLDKARKNREEIWNSRQVFFTTPQVVENDLCAGVVDPKSISLLVIDEAHRARGNYAYNNVTRFLNRFNFSFRILALTATPAADVEGVQEVIDNLSISKVEVRTEQSIDIIKYMKSKKICRRVLDISDEIKECIDALSEAIAPVLRLANEKGLIDVTDPSKINAFKCMEASRRLLADKSMPEGLKWANYFIIQLLGTVGQCLRRLNIYGVASFFSYFTEKYKEFKTKWNAKKSKNKLNADFYFSEPIKRLMEKREKREEREKGGKGDNDSPETVYSHPKIEAVMEELDDFFSEKKDSSSRVIIFTEYRESALEIVSTIEKADSGIKPHIFIGQAKEKDKFDEENYGKKKGANNKRKSKRLDDELRSNSRSSSENAQVTGMNQKLQKQIIKQFKNGEYNVLVATSIGEEGLDIGEVDLIICYDSTASPIKNIQRMGRTGRKRDGKVVLLFSSNEEMKFDKAMAGYEYIQTHIMKGDLISVCQQNRILPAEYKPQVVEKFIEIPEENMEIKREQDDDEVIRIATQYMLGKTPIAKTRAKRGKQFANDRNNSKRQKRFFLPDNAITGFRNVSNMLQAECAETREETVEEQPKQQQQPRARTVLDDLMESSSDDDALSPMHVHDAKSFAVVKDEVVDSLSEDEQANKSEDQTPATSFIDGIDNTPKQDPAFAPHAPDQATIDLLGEELLFSEDEDMPLLEPKGPKPNEKESKLDSGIVSKTSSNKALGIPRPHCLIREASPKPRFLMDEEEVRKFREEQRHLKTAAAETTTTTRKSLGATKSRPVRIAPSSKKQETDAGASGQLSPDAPVAAEVQEVWTDPEAEADDPFDDDDLDEVIAHYASKNAS</sequence>
<dbReference type="InterPro" id="IPR006935">
    <property type="entry name" value="Helicase/UvrB_N"/>
</dbReference>
<reference evidence="13 14" key="1">
    <citation type="submission" date="2024-03" db="EMBL/GenBank/DDBJ databases">
        <authorList>
            <person name="Brejova B."/>
        </authorList>
    </citation>
    <scope>NUCLEOTIDE SEQUENCE [LARGE SCALE GENOMIC DNA]</scope>
    <source>
        <strain evidence="13 14">CBS 14171</strain>
    </source>
</reference>
<dbReference type="CDD" id="cd12091">
    <property type="entry name" value="FANCM_ID"/>
    <property type="match status" value="1"/>
</dbReference>
<dbReference type="PROSITE" id="PS51192">
    <property type="entry name" value="HELICASE_ATP_BIND_1"/>
    <property type="match status" value="1"/>
</dbReference>
<evidence type="ECO:0000256" key="1">
    <source>
        <dbReference type="ARBA" id="ARBA00004123"/>
    </source>
</evidence>
<dbReference type="InterPro" id="IPR039686">
    <property type="entry name" value="FANCM/Mph1-like_ID"/>
</dbReference>
<dbReference type="PANTHER" id="PTHR14025">
    <property type="entry name" value="FANCONI ANEMIA GROUP M FANCM FAMILY MEMBER"/>
    <property type="match status" value="1"/>
</dbReference>
<organism evidence="13 14">
    <name type="scientific">Lodderomyces beijingensis</name>
    <dbReference type="NCBI Taxonomy" id="1775926"/>
    <lineage>
        <taxon>Eukaryota</taxon>
        <taxon>Fungi</taxon>
        <taxon>Dikarya</taxon>
        <taxon>Ascomycota</taxon>
        <taxon>Saccharomycotina</taxon>
        <taxon>Pichiomycetes</taxon>
        <taxon>Debaryomycetaceae</taxon>
        <taxon>Candida/Lodderomyces clade</taxon>
        <taxon>Lodderomyces</taxon>
    </lineage>
</organism>
<dbReference type="GeneID" id="92210253"/>
<proteinExistence type="inferred from homology"/>
<evidence type="ECO:0000256" key="5">
    <source>
        <dbReference type="ARBA" id="ARBA00022806"/>
    </source>
</evidence>
<comment type="similarity">
    <text evidence="2 9">Belongs to the DEAD box helicase family. DEAH subfamily. FANCM sub-subfamily.</text>
</comment>
<feature type="compositionally biased region" description="Basic and acidic residues" evidence="10">
    <location>
        <begin position="344"/>
        <end position="360"/>
    </location>
</feature>
<feature type="region of interest" description="Disordered" evidence="10">
    <location>
        <begin position="725"/>
        <end position="763"/>
    </location>
</feature>
<evidence type="ECO:0000313" key="14">
    <source>
        <dbReference type="Proteomes" id="UP001497383"/>
    </source>
</evidence>
<protein>
    <recommendedName>
        <fullName evidence="9">ATP-dependent DNA helicase</fullName>
        <ecNumber evidence="9">3.6.4.12</ecNumber>
    </recommendedName>
</protein>
<dbReference type="Pfam" id="PF04851">
    <property type="entry name" value="ResIII"/>
    <property type="match status" value="1"/>
</dbReference>
<dbReference type="PANTHER" id="PTHR14025:SF20">
    <property type="entry name" value="FANCONI ANEMIA GROUP M PROTEIN"/>
    <property type="match status" value="1"/>
</dbReference>
<keyword evidence="4" id="KW-0378">Hydrolase</keyword>
<comment type="subunit">
    <text evidence="9">Interacts with the MHF histone-fold complex to form the FANCM-MHF complex.</text>
</comment>
<feature type="compositionally biased region" description="Basic residues" evidence="10">
    <location>
        <begin position="439"/>
        <end position="450"/>
    </location>
</feature>
<evidence type="ECO:0000256" key="7">
    <source>
        <dbReference type="ARBA" id="ARBA00023242"/>
    </source>
</evidence>
<dbReference type="CDD" id="cd18033">
    <property type="entry name" value="DEXDc_FANCM"/>
    <property type="match status" value="1"/>
</dbReference>
<evidence type="ECO:0000256" key="9">
    <source>
        <dbReference type="RuleBase" id="RU367027"/>
    </source>
</evidence>
<name>A0ABP0ZT19_9ASCO</name>
<keyword evidence="6" id="KW-0067">ATP-binding</keyword>
<feature type="compositionally biased region" description="Basic and acidic residues" evidence="10">
    <location>
        <begin position="790"/>
        <end position="801"/>
    </location>
</feature>
<feature type="region of interest" description="Disordered" evidence="10">
    <location>
        <begin position="844"/>
        <end position="935"/>
    </location>
</feature>
<evidence type="ECO:0000259" key="11">
    <source>
        <dbReference type="PROSITE" id="PS51192"/>
    </source>
</evidence>
<dbReference type="Pfam" id="PF00271">
    <property type="entry name" value="Helicase_C"/>
    <property type="match status" value="1"/>
</dbReference>
<evidence type="ECO:0000256" key="8">
    <source>
        <dbReference type="ARBA" id="ARBA00047995"/>
    </source>
</evidence>
<dbReference type="EC" id="3.6.4.12" evidence="9"/>
<dbReference type="EMBL" id="OZ022410">
    <property type="protein sequence ID" value="CAK9441188.1"/>
    <property type="molecule type" value="Genomic_DNA"/>
</dbReference>
<feature type="region of interest" description="Disordered" evidence="10">
    <location>
        <begin position="344"/>
        <end position="368"/>
    </location>
</feature>
<evidence type="ECO:0000259" key="12">
    <source>
        <dbReference type="PROSITE" id="PS51194"/>
    </source>
</evidence>